<name>A0ABU7XRT9_9FLAO</name>
<dbReference type="RefSeq" id="WP_303304949.1">
    <property type="nucleotide sequence ID" value="NZ_JAODOP010000004.1"/>
</dbReference>
<sequence length="324" mass="36825">MKTIFLIPLCFFFQLISAQPDSLFLQEKTEKKAKKKKDGPQWIQKNKATVDLSEVSFVNWNSGGSNSISGLFGVQSSANYRDKYFSWRNDASVRYGINKQESRELRKTDDLFELTSNIGYKPDEESNWFYSARLNFKTQLTNGYKYPNKDTPISRLLAPGYLFFGGGMEYGKDIEELSFYFSPLTLKATFVLDEDLANAGSFGVTPAVLDVDGNVVTPGDRVRREVGILMTNSYEMEVADNVNLKHVVSLYSDYVNNFGNVDLDWRIDFNFKVNSFIRANLGSHLKYDDDVKTKEPSEIEGEFDEAGAKIQWKQILGVGFAVNF</sequence>
<evidence type="ECO:0000256" key="1">
    <source>
        <dbReference type="SAM" id="SignalP"/>
    </source>
</evidence>
<protein>
    <submittedName>
        <fullName evidence="2">DUF3078 domain-containing protein</fullName>
    </submittedName>
</protein>
<feature type="signal peptide" evidence="1">
    <location>
        <begin position="1"/>
        <end position="18"/>
    </location>
</feature>
<gene>
    <name evidence="2" type="ORF">N1F79_05490</name>
</gene>
<comment type="caution">
    <text evidence="2">The sequence shown here is derived from an EMBL/GenBank/DDBJ whole genome shotgun (WGS) entry which is preliminary data.</text>
</comment>
<keyword evidence="1" id="KW-0732">Signal</keyword>
<dbReference type="EMBL" id="JAODOP010000004">
    <property type="protein sequence ID" value="MEF3832572.1"/>
    <property type="molecule type" value="Genomic_DNA"/>
</dbReference>
<reference evidence="2 3" key="1">
    <citation type="submission" date="2022-09" db="EMBL/GenBank/DDBJ databases">
        <title>Genome sequencing of Flavivirga sp. MEBiC05379.</title>
        <authorList>
            <person name="Oh H.-M."/>
            <person name="Kwon K.K."/>
            <person name="Park M.J."/>
            <person name="Yang S.-H."/>
        </authorList>
    </citation>
    <scope>NUCLEOTIDE SEQUENCE [LARGE SCALE GENOMIC DNA]</scope>
    <source>
        <strain evidence="2 3">MEBiC05379</strain>
    </source>
</reference>
<evidence type="ECO:0000313" key="2">
    <source>
        <dbReference type="EMBL" id="MEF3832572.1"/>
    </source>
</evidence>
<dbReference type="Proteomes" id="UP001337305">
    <property type="component" value="Unassembled WGS sequence"/>
</dbReference>
<keyword evidence="3" id="KW-1185">Reference proteome</keyword>
<proteinExistence type="predicted"/>
<dbReference type="InterPro" id="IPR021428">
    <property type="entry name" value="DUF3078"/>
</dbReference>
<organism evidence="2 3">
    <name type="scientific">Flavivirga spongiicola</name>
    <dbReference type="NCBI Taxonomy" id="421621"/>
    <lineage>
        <taxon>Bacteria</taxon>
        <taxon>Pseudomonadati</taxon>
        <taxon>Bacteroidota</taxon>
        <taxon>Flavobacteriia</taxon>
        <taxon>Flavobacteriales</taxon>
        <taxon>Flavobacteriaceae</taxon>
        <taxon>Flavivirga</taxon>
    </lineage>
</organism>
<feature type="chain" id="PRO_5045255031" evidence="1">
    <location>
        <begin position="19"/>
        <end position="324"/>
    </location>
</feature>
<evidence type="ECO:0000313" key="3">
    <source>
        <dbReference type="Proteomes" id="UP001337305"/>
    </source>
</evidence>
<dbReference type="Pfam" id="PF11276">
    <property type="entry name" value="DUF3078"/>
    <property type="match status" value="1"/>
</dbReference>
<accession>A0ABU7XRT9</accession>